<dbReference type="AlphaFoldDB" id="A0A660SEY0"/>
<evidence type="ECO:0000313" key="1">
    <source>
        <dbReference type="EMBL" id="RKX69112.1"/>
    </source>
</evidence>
<sequence length="56" mass="6370">MDAVVKEIDLRKDLLFNRKIKTVYFGGGTPSLLKPHLLGKVIETLSQVSSFYENME</sequence>
<dbReference type="PANTHER" id="PTHR13932">
    <property type="entry name" value="COPROPORPHYRINIGEN III OXIDASE"/>
    <property type="match status" value="1"/>
</dbReference>
<dbReference type="GO" id="GO:0051539">
    <property type="term" value="F:4 iron, 4 sulfur cluster binding"/>
    <property type="evidence" value="ECO:0007669"/>
    <property type="project" value="TreeGrafter"/>
</dbReference>
<dbReference type="InterPro" id="IPR034505">
    <property type="entry name" value="Coproporphyrinogen-III_oxidase"/>
</dbReference>
<gene>
    <name evidence="1" type="ORF">DRP43_04755</name>
</gene>
<comment type="caution">
    <text evidence="1">The sequence shown here is derived from an EMBL/GenBank/DDBJ whole genome shotgun (WGS) entry which is preliminary data.</text>
</comment>
<dbReference type="EMBL" id="QNBD01000216">
    <property type="protein sequence ID" value="RKX69112.1"/>
    <property type="molecule type" value="Genomic_DNA"/>
</dbReference>
<name>A0A660SEY0_UNCT6</name>
<protein>
    <submittedName>
        <fullName evidence="1">Coproporphyrinogen III oxidase family protein</fullName>
    </submittedName>
</protein>
<proteinExistence type="predicted"/>
<dbReference type="GO" id="GO:0005737">
    <property type="term" value="C:cytoplasm"/>
    <property type="evidence" value="ECO:0007669"/>
    <property type="project" value="TreeGrafter"/>
</dbReference>
<dbReference type="GO" id="GO:0006779">
    <property type="term" value="P:porphyrin-containing compound biosynthetic process"/>
    <property type="evidence" value="ECO:0007669"/>
    <property type="project" value="TreeGrafter"/>
</dbReference>
<dbReference type="Proteomes" id="UP000271125">
    <property type="component" value="Unassembled WGS sequence"/>
</dbReference>
<dbReference type="PANTHER" id="PTHR13932:SF5">
    <property type="entry name" value="RADICAL S-ADENOSYL METHIONINE DOMAIN-CONTAINING PROTEIN 1, MITOCHONDRIAL"/>
    <property type="match status" value="1"/>
</dbReference>
<feature type="non-terminal residue" evidence="1">
    <location>
        <position position="56"/>
    </location>
</feature>
<evidence type="ECO:0000313" key="2">
    <source>
        <dbReference type="Proteomes" id="UP000271125"/>
    </source>
</evidence>
<dbReference type="SUPFAM" id="SSF102114">
    <property type="entry name" value="Radical SAM enzymes"/>
    <property type="match status" value="1"/>
</dbReference>
<accession>A0A660SEY0</accession>
<reference evidence="1 2" key="1">
    <citation type="submission" date="2018-06" db="EMBL/GenBank/DDBJ databases">
        <title>Extensive metabolic versatility and redundancy in microbially diverse, dynamic hydrothermal sediments.</title>
        <authorList>
            <person name="Dombrowski N."/>
            <person name="Teske A."/>
            <person name="Baker B.J."/>
        </authorList>
    </citation>
    <scope>NUCLEOTIDE SEQUENCE [LARGE SCALE GENOMIC DNA]</scope>
    <source>
        <strain evidence="1">B10_G13</strain>
    </source>
</reference>
<dbReference type="InterPro" id="IPR058240">
    <property type="entry name" value="rSAM_sf"/>
</dbReference>
<organism evidence="1 2">
    <name type="scientific">candidate division TA06 bacterium</name>
    <dbReference type="NCBI Taxonomy" id="2250710"/>
    <lineage>
        <taxon>Bacteria</taxon>
        <taxon>Bacteria division TA06</taxon>
    </lineage>
</organism>